<evidence type="ECO:0000313" key="1">
    <source>
        <dbReference type="EMBL" id="EQA37990.1"/>
    </source>
</evidence>
<sequence>MGINSLDREPENKKLVKQGFLFPASGPRGNLSLQGWFSRRN</sequence>
<evidence type="ECO:0000313" key="2">
    <source>
        <dbReference type="Proteomes" id="UP000018719"/>
    </source>
</evidence>
<accession>V6HM79</accession>
<protein>
    <submittedName>
        <fullName evidence="1">Uncharacterized protein</fullName>
    </submittedName>
</protein>
<dbReference type="STRING" id="1049790.LEP1GSC047_3787"/>
<gene>
    <name evidence="1" type="ORF">LEP1GSC047_3787</name>
</gene>
<proteinExistence type="predicted"/>
<dbReference type="Proteomes" id="UP000018719">
    <property type="component" value="Unassembled WGS sequence"/>
</dbReference>
<comment type="caution">
    <text evidence="1">The sequence shown here is derived from an EMBL/GenBank/DDBJ whole genome shotgun (WGS) entry which is preliminary data.</text>
</comment>
<name>V6HM79_9LEPT</name>
<organism evidence="1 2">
    <name type="scientific">Leptospira inadai serovar Lyme str. 10</name>
    <dbReference type="NCBI Taxonomy" id="1049790"/>
    <lineage>
        <taxon>Bacteria</taxon>
        <taxon>Pseudomonadati</taxon>
        <taxon>Spirochaetota</taxon>
        <taxon>Spirochaetia</taxon>
        <taxon>Leptospirales</taxon>
        <taxon>Leptospiraceae</taxon>
        <taxon>Leptospira</taxon>
    </lineage>
</organism>
<dbReference type="EMBL" id="AHMM02000015">
    <property type="protein sequence ID" value="EQA37990.1"/>
    <property type="molecule type" value="Genomic_DNA"/>
</dbReference>
<dbReference type="AlphaFoldDB" id="V6HM79"/>
<reference evidence="1 2" key="1">
    <citation type="submission" date="2013-05" db="EMBL/GenBank/DDBJ databases">
        <authorList>
            <person name="Harkins D.M."/>
            <person name="Durkin A.S."/>
            <person name="Brinkac L.M."/>
            <person name="Haft D.H."/>
            <person name="Selengut J.D."/>
            <person name="Sanka R."/>
            <person name="DePew J."/>
            <person name="Purushe J."/>
            <person name="Hartskeerl R.A."/>
            <person name="Ahmed A."/>
            <person name="van der Linden H."/>
            <person name="Goris M.G.A."/>
            <person name="Vinetz J.M."/>
            <person name="Sutton G.G."/>
            <person name="Nierman W.C."/>
            <person name="Fouts D.E."/>
        </authorList>
    </citation>
    <scope>NUCLEOTIDE SEQUENCE [LARGE SCALE GENOMIC DNA]</scope>
    <source>
        <strain evidence="1 2">10</strain>
    </source>
</reference>